<feature type="region of interest" description="Disordered" evidence="10">
    <location>
        <begin position="1"/>
        <end position="21"/>
    </location>
</feature>
<comment type="subcellular location">
    <subcellularLocation>
        <location evidence="9">Cell inner membrane</location>
        <topology evidence="9">Multi-pass membrane protein</topology>
    </subcellularLocation>
    <subcellularLocation>
        <location evidence="1">Cell membrane</location>
        <topology evidence="1">Multi-pass membrane protein</topology>
    </subcellularLocation>
</comment>
<feature type="domain" description="ABC transmembrane type-1" evidence="11">
    <location>
        <begin position="240"/>
        <end position="446"/>
    </location>
</feature>
<dbReference type="Pfam" id="PF00528">
    <property type="entry name" value="BPD_transp_1"/>
    <property type="match status" value="1"/>
</dbReference>
<feature type="transmembrane region" description="Helical" evidence="9">
    <location>
        <begin position="244"/>
        <end position="265"/>
    </location>
</feature>
<dbReference type="OrthoDB" id="9807065at2"/>
<feature type="transmembrane region" description="Helical" evidence="9">
    <location>
        <begin position="285"/>
        <end position="305"/>
    </location>
</feature>
<evidence type="ECO:0000313" key="12">
    <source>
        <dbReference type="EMBL" id="AZN70768.1"/>
    </source>
</evidence>
<evidence type="ECO:0000256" key="6">
    <source>
        <dbReference type="ARBA" id="ARBA00022692"/>
    </source>
</evidence>
<dbReference type="GO" id="GO:0005315">
    <property type="term" value="F:phosphate transmembrane transporter activity"/>
    <property type="evidence" value="ECO:0007669"/>
    <property type="project" value="InterPro"/>
</dbReference>
<evidence type="ECO:0000256" key="7">
    <source>
        <dbReference type="ARBA" id="ARBA00022989"/>
    </source>
</evidence>
<feature type="transmembrane region" description="Helical" evidence="9">
    <location>
        <begin position="432"/>
        <end position="451"/>
    </location>
</feature>
<dbReference type="GO" id="GO:0035435">
    <property type="term" value="P:phosphate ion transmembrane transport"/>
    <property type="evidence" value="ECO:0007669"/>
    <property type="project" value="InterPro"/>
</dbReference>
<evidence type="ECO:0000256" key="4">
    <source>
        <dbReference type="ARBA" id="ARBA00022448"/>
    </source>
</evidence>
<evidence type="ECO:0000259" key="11">
    <source>
        <dbReference type="PROSITE" id="PS50928"/>
    </source>
</evidence>
<feature type="transmembrane region" description="Helical" evidence="9">
    <location>
        <begin position="38"/>
        <end position="59"/>
    </location>
</feature>
<keyword evidence="7 9" id="KW-1133">Transmembrane helix</keyword>
<evidence type="ECO:0000256" key="9">
    <source>
        <dbReference type="RuleBase" id="RU363043"/>
    </source>
</evidence>
<dbReference type="InterPro" id="IPR035906">
    <property type="entry name" value="MetI-like_sf"/>
</dbReference>
<dbReference type="InterPro" id="IPR024573">
    <property type="entry name" value="DUF3333"/>
</dbReference>
<feature type="transmembrane region" description="Helical" evidence="9">
    <location>
        <begin position="311"/>
        <end position="335"/>
    </location>
</feature>
<sequence length="459" mass="49480">MANLDSTTTASAGTAVTAEERRQRVKKSLGARHRKERLFHGLGITAVVLALGFVGILFYDVLQRGLPAFQQAQVTVDVYFDPEIIELGERPVQAAGQSPADYRAALNAWLRDAALANWNLVLETSIRNIVPEFQGSAREIAAIIDSSQRFVIRDAFTNDPSLLGQTREFALLASANADNWLKGTIDRSLPDARQQLSADARALADDLLERGEIRFAFASHLFTNVDSRSAPASAGLAGAFMGSLYMMLIVIVLAVPIGVASAVYLEEFAPKNRLTDVIEITINNLAAVPSIVFGLLGAAVFINYFRLPLSAPLVGGLVLTLMTLPTIIIATRSSLRAVPPSLRQAALGLGASRTQMVFHHVLPITYPGILTAAIIGVAQALGETAPLLLIGMNAFVANIPSSPMDQASALPVQIYLWQGNENRNFFEARTSAAIIVLLGLMLSLNAIAIFLRSRLEKRK</sequence>
<keyword evidence="13" id="KW-1185">Reference proteome</keyword>
<dbReference type="InterPro" id="IPR005672">
    <property type="entry name" value="Phosphate_PstA"/>
</dbReference>
<keyword evidence="6 9" id="KW-0812">Transmembrane</keyword>
<dbReference type="PANTHER" id="PTHR43470:SF5">
    <property type="entry name" value="PHOSPHATE TRANSPORT SYSTEM PERMEASE PROTEIN PSTA"/>
    <property type="match status" value="1"/>
</dbReference>
<dbReference type="PROSITE" id="PS50928">
    <property type="entry name" value="ABC_TM1"/>
    <property type="match status" value="1"/>
</dbReference>
<evidence type="ECO:0000256" key="8">
    <source>
        <dbReference type="ARBA" id="ARBA00023136"/>
    </source>
</evidence>
<keyword evidence="5 9" id="KW-1003">Cell membrane</keyword>
<dbReference type="RefSeq" id="WP_126008361.1">
    <property type="nucleotide sequence ID" value="NZ_CP032509.1"/>
</dbReference>
<comment type="similarity">
    <text evidence="2 9">Belongs to the binding-protein-dependent transport system permease family. CysTW subfamily.</text>
</comment>
<dbReference type="PANTHER" id="PTHR43470">
    <property type="entry name" value="PHOSPHATE TRANSPORT SYSTEM PERMEASE PROTEIN PSTA-RELATED"/>
    <property type="match status" value="1"/>
</dbReference>
<reference evidence="12 13" key="1">
    <citation type="submission" date="2018-09" db="EMBL/GenBank/DDBJ databases">
        <title>Marinorhizobium profundi gen. nov., sp. nov., isolated from a deep-sea sediment sample from the New Britain Trench and proposal of Marinorhizobiaceae fam. nov. in the order Rhizobiales of the class Alphaproteobacteria.</title>
        <authorList>
            <person name="Cao J."/>
        </authorList>
    </citation>
    <scope>NUCLEOTIDE SEQUENCE [LARGE SCALE GENOMIC DNA]</scope>
    <source>
        <strain evidence="12 13">WS11</strain>
    </source>
</reference>
<keyword evidence="4" id="KW-0813">Transport</keyword>
<evidence type="ECO:0000256" key="5">
    <source>
        <dbReference type="ARBA" id="ARBA00022475"/>
    </source>
</evidence>
<dbReference type="Gene3D" id="1.10.3720.10">
    <property type="entry name" value="MetI-like"/>
    <property type="match status" value="1"/>
</dbReference>
<dbReference type="Pfam" id="PF11812">
    <property type="entry name" value="DUF3333"/>
    <property type="match status" value="1"/>
</dbReference>
<name>A0A3Q8XNW5_9HYPH</name>
<dbReference type="SUPFAM" id="SSF161098">
    <property type="entry name" value="MetI-like"/>
    <property type="match status" value="1"/>
</dbReference>
<dbReference type="GO" id="GO:0005886">
    <property type="term" value="C:plasma membrane"/>
    <property type="evidence" value="ECO:0007669"/>
    <property type="project" value="UniProtKB-SubCell"/>
</dbReference>
<gene>
    <name evidence="12" type="primary">pstA</name>
    <name evidence="12" type="ORF">D5400_05300</name>
</gene>
<dbReference type="NCBIfam" id="TIGR00974">
    <property type="entry name" value="3a0107s02c"/>
    <property type="match status" value="1"/>
</dbReference>
<evidence type="ECO:0000313" key="13">
    <source>
        <dbReference type="Proteomes" id="UP000268192"/>
    </source>
</evidence>
<evidence type="ECO:0000256" key="3">
    <source>
        <dbReference type="ARBA" id="ARBA00016864"/>
    </source>
</evidence>
<evidence type="ECO:0000256" key="1">
    <source>
        <dbReference type="ARBA" id="ARBA00004651"/>
    </source>
</evidence>
<feature type="transmembrane region" description="Helical" evidence="9">
    <location>
        <begin position="356"/>
        <end position="381"/>
    </location>
</feature>
<evidence type="ECO:0000256" key="10">
    <source>
        <dbReference type="SAM" id="MobiDB-lite"/>
    </source>
</evidence>
<feature type="compositionally biased region" description="Low complexity" evidence="10">
    <location>
        <begin position="1"/>
        <end position="17"/>
    </location>
</feature>
<keyword evidence="8 9" id="KW-0472">Membrane</keyword>
<dbReference type="Proteomes" id="UP000268192">
    <property type="component" value="Chromosome"/>
</dbReference>
<accession>A0A3Q8XNW5</accession>
<protein>
    <recommendedName>
        <fullName evidence="3 9">Phosphate transport system permease protein PstA</fullName>
    </recommendedName>
</protein>
<dbReference type="InterPro" id="IPR000515">
    <property type="entry name" value="MetI-like"/>
</dbReference>
<dbReference type="EMBL" id="CP032509">
    <property type="protein sequence ID" value="AZN70768.1"/>
    <property type="molecule type" value="Genomic_DNA"/>
</dbReference>
<evidence type="ECO:0000256" key="2">
    <source>
        <dbReference type="ARBA" id="ARBA00007069"/>
    </source>
</evidence>
<organism evidence="12 13">
    <name type="scientific">Georhizobium profundi</name>
    <dbReference type="NCBI Taxonomy" id="2341112"/>
    <lineage>
        <taxon>Bacteria</taxon>
        <taxon>Pseudomonadati</taxon>
        <taxon>Pseudomonadota</taxon>
        <taxon>Alphaproteobacteria</taxon>
        <taxon>Hyphomicrobiales</taxon>
        <taxon>Rhizobiaceae</taxon>
        <taxon>Georhizobium</taxon>
    </lineage>
</organism>
<dbReference type="AlphaFoldDB" id="A0A3Q8XNW5"/>
<dbReference type="KEGG" id="abaw:D5400_05300"/>
<proteinExistence type="inferred from homology"/>
<dbReference type="CDD" id="cd06261">
    <property type="entry name" value="TM_PBP2"/>
    <property type="match status" value="1"/>
</dbReference>